<dbReference type="Gene3D" id="3.30.390.30">
    <property type="match status" value="1"/>
</dbReference>
<dbReference type="AlphaFoldDB" id="A0A414AUL2"/>
<proteinExistence type="predicted"/>
<reference evidence="6 7" key="1">
    <citation type="submission" date="2018-08" db="EMBL/GenBank/DDBJ databases">
        <title>A genome reference for cultivated species of the human gut microbiota.</title>
        <authorList>
            <person name="Zou Y."/>
            <person name="Xue W."/>
            <person name="Luo G."/>
        </authorList>
    </citation>
    <scope>NUCLEOTIDE SEQUENCE [LARGE SCALE GENOMIC DNA]</scope>
    <source>
        <strain evidence="6 7">AM35-14</strain>
    </source>
</reference>
<dbReference type="InterPro" id="IPR036188">
    <property type="entry name" value="FAD/NAD-bd_sf"/>
</dbReference>
<feature type="domain" description="FAD/NAD(P)-binding" evidence="4">
    <location>
        <begin position="4"/>
        <end position="314"/>
    </location>
</feature>
<dbReference type="Proteomes" id="UP000283975">
    <property type="component" value="Unassembled WGS sequence"/>
</dbReference>
<dbReference type="PANTHER" id="PTHR43429">
    <property type="entry name" value="PYRIDINE NUCLEOTIDE-DISULFIDE OXIDOREDUCTASE DOMAIN-CONTAINING"/>
    <property type="match status" value="1"/>
</dbReference>
<sequence length="432" mass="48227">MGAYIIIGSSAAGLSAAQTIRRLQPDREIIVLSKDKAIYSRCMLHKLLSGEHSMESIEFESINFFQDNRINFMPGTEVVRVDEEERVLILADGKKLLFEKILVASGSEYFMPPIPNFRYAQNVYGFRSLDDVNQIRKGIGKYGRHAVIIGGGILGLDVAYGLLKCGLQVTVLEKEKRLMPLQADEFASGLYENAFRGAGCRIMTGAAVKDSNINMEENIEAVLLEDGMEIPCDFVVVATSVKPQMDFLNGTSIQALHMNYHIHTVLSHYLRKTGVKVNKGLEVDRYMETNVSGIYAAGDVTGMSGIWPDARQMGQIAAYNMCGVPARRPETFIEKNSVNFYGITMVSMGRVNADPQVYDILTHHSKGSYTKLVLRDGCMEGALLLGNLQNCGVYQYLLQEHKSIEGLEKRLFKLSFADWYGIDEETAEYVYQ</sequence>
<dbReference type="SUPFAM" id="SSF51905">
    <property type="entry name" value="FAD/NAD(P)-binding domain"/>
    <property type="match status" value="1"/>
</dbReference>
<feature type="domain" description="NADH-rubredoxin oxidoreductase C-terminal" evidence="5">
    <location>
        <begin position="337"/>
        <end position="399"/>
    </location>
</feature>
<dbReference type="InterPro" id="IPR016156">
    <property type="entry name" value="FAD/NAD-linked_Rdtase_dimer_sf"/>
</dbReference>
<dbReference type="Gene3D" id="3.50.50.60">
    <property type="entry name" value="FAD/NAD(P)-binding domain"/>
    <property type="match status" value="3"/>
</dbReference>
<dbReference type="EMBL" id="QSHZ01000015">
    <property type="protein sequence ID" value="RHC55311.1"/>
    <property type="molecule type" value="Genomic_DNA"/>
</dbReference>
<keyword evidence="2" id="KW-0285">Flavoprotein</keyword>
<dbReference type="RefSeq" id="WP_119205215.1">
    <property type="nucleotide sequence ID" value="NZ_JAWEXQ010000007.1"/>
</dbReference>
<dbReference type="PRINTS" id="PR00411">
    <property type="entry name" value="PNDRDTASEI"/>
</dbReference>
<evidence type="ECO:0000313" key="6">
    <source>
        <dbReference type="EMBL" id="RHC55311.1"/>
    </source>
</evidence>
<evidence type="ECO:0000256" key="3">
    <source>
        <dbReference type="ARBA" id="ARBA00022827"/>
    </source>
</evidence>
<evidence type="ECO:0000259" key="4">
    <source>
        <dbReference type="Pfam" id="PF07992"/>
    </source>
</evidence>
<dbReference type="Pfam" id="PF18267">
    <property type="entry name" value="Rubredoxin_C"/>
    <property type="match status" value="1"/>
</dbReference>
<dbReference type="InterPro" id="IPR050260">
    <property type="entry name" value="FAD-bd_OxRdtase"/>
</dbReference>
<organism evidence="6 7">
    <name type="scientific">Enterocloster bolteae</name>
    <dbReference type="NCBI Taxonomy" id="208479"/>
    <lineage>
        <taxon>Bacteria</taxon>
        <taxon>Bacillati</taxon>
        <taxon>Bacillota</taxon>
        <taxon>Clostridia</taxon>
        <taxon>Lachnospirales</taxon>
        <taxon>Lachnospiraceae</taxon>
        <taxon>Enterocloster</taxon>
    </lineage>
</organism>
<name>A0A414AUL2_9FIRM</name>
<dbReference type="PRINTS" id="PR00368">
    <property type="entry name" value="FADPNR"/>
</dbReference>
<protein>
    <submittedName>
        <fullName evidence="6">NAD(P)/FAD-dependent oxidoreductase</fullName>
    </submittedName>
</protein>
<evidence type="ECO:0000313" key="7">
    <source>
        <dbReference type="Proteomes" id="UP000283975"/>
    </source>
</evidence>
<evidence type="ECO:0000256" key="2">
    <source>
        <dbReference type="ARBA" id="ARBA00022630"/>
    </source>
</evidence>
<comment type="caution">
    <text evidence="6">The sequence shown here is derived from an EMBL/GenBank/DDBJ whole genome shotgun (WGS) entry which is preliminary data.</text>
</comment>
<dbReference type="GO" id="GO:0016491">
    <property type="term" value="F:oxidoreductase activity"/>
    <property type="evidence" value="ECO:0007669"/>
    <property type="project" value="InterPro"/>
</dbReference>
<dbReference type="Pfam" id="PF07992">
    <property type="entry name" value="Pyr_redox_2"/>
    <property type="match status" value="1"/>
</dbReference>
<evidence type="ECO:0000259" key="5">
    <source>
        <dbReference type="Pfam" id="PF18267"/>
    </source>
</evidence>
<accession>A0A414AUL2</accession>
<dbReference type="PANTHER" id="PTHR43429:SF3">
    <property type="entry name" value="NITRITE REDUCTASE [NAD(P)H]"/>
    <property type="match status" value="1"/>
</dbReference>
<dbReference type="InterPro" id="IPR041575">
    <property type="entry name" value="Rubredoxin_C"/>
</dbReference>
<dbReference type="InterPro" id="IPR023753">
    <property type="entry name" value="FAD/NAD-binding_dom"/>
</dbReference>
<evidence type="ECO:0000256" key="1">
    <source>
        <dbReference type="ARBA" id="ARBA00001974"/>
    </source>
</evidence>
<comment type="cofactor">
    <cofactor evidence="1">
        <name>FAD</name>
        <dbReference type="ChEBI" id="CHEBI:57692"/>
    </cofactor>
</comment>
<gene>
    <name evidence="6" type="ORF">DW839_15470</name>
</gene>
<keyword evidence="3" id="KW-0274">FAD</keyword>